<reference evidence="10 11" key="1">
    <citation type="journal article" date="2021" name="ISME Commun">
        <title>Automated analysis of genomic sequences facilitates high-throughput and comprehensive description of bacteria.</title>
        <authorList>
            <person name="Hitch T.C.A."/>
        </authorList>
    </citation>
    <scope>NUCLEOTIDE SEQUENCE [LARGE SCALE GENOMIC DNA]</scope>
    <source>
        <strain evidence="11">f_CCE</strain>
    </source>
</reference>
<comment type="domain">
    <text evidence="8">The N-terminal region contains the highly conserved SGGXDS motif, predicted to be a P-loop motif involved in ATP binding.</text>
</comment>
<evidence type="ECO:0000313" key="10">
    <source>
        <dbReference type="EMBL" id="MCU6801306.1"/>
    </source>
</evidence>
<dbReference type="InterPro" id="IPR011063">
    <property type="entry name" value="TilS/TtcA_N"/>
</dbReference>
<dbReference type="InterPro" id="IPR012795">
    <property type="entry name" value="tRNA_Ile_lys_synt_N"/>
</dbReference>
<dbReference type="InterPro" id="IPR014729">
    <property type="entry name" value="Rossmann-like_a/b/a_fold"/>
</dbReference>
<comment type="subcellular location">
    <subcellularLocation>
        <location evidence="1 8">Cytoplasm</location>
    </subcellularLocation>
</comment>
<dbReference type="Proteomes" id="UP001652395">
    <property type="component" value="Unassembled WGS sequence"/>
</dbReference>
<dbReference type="InterPro" id="IPR020825">
    <property type="entry name" value="Phe-tRNA_synthase-like_B3/B4"/>
</dbReference>
<accession>A0ABT2V431</accession>
<dbReference type="Pfam" id="PF11734">
    <property type="entry name" value="TilS_C"/>
    <property type="match status" value="1"/>
</dbReference>
<evidence type="ECO:0000256" key="8">
    <source>
        <dbReference type="HAMAP-Rule" id="MF_01161"/>
    </source>
</evidence>
<keyword evidence="5 8" id="KW-0547">Nucleotide-binding</keyword>
<comment type="catalytic activity">
    <reaction evidence="7 8">
        <text>cytidine(34) in tRNA(Ile2) + L-lysine + ATP = lysidine(34) in tRNA(Ile2) + AMP + diphosphate + H(+)</text>
        <dbReference type="Rhea" id="RHEA:43744"/>
        <dbReference type="Rhea" id="RHEA-COMP:10625"/>
        <dbReference type="Rhea" id="RHEA-COMP:10670"/>
        <dbReference type="ChEBI" id="CHEBI:15378"/>
        <dbReference type="ChEBI" id="CHEBI:30616"/>
        <dbReference type="ChEBI" id="CHEBI:32551"/>
        <dbReference type="ChEBI" id="CHEBI:33019"/>
        <dbReference type="ChEBI" id="CHEBI:82748"/>
        <dbReference type="ChEBI" id="CHEBI:83665"/>
        <dbReference type="ChEBI" id="CHEBI:456215"/>
        <dbReference type="EC" id="6.3.4.19"/>
    </reaction>
</comment>
<evidence type="ECO:0000256" key="3">
    <source>
        <dbReference type="ARBA" id="ARBA00022598"/>
    </source>
</evidence>
<dbReference type="Gene3D" id="3.50.40.10">
    <property type="entry name" value="Phenylalanyl-trna Synthetase, Chain B, domain 3"/>
    <property type="match status" value="1"/>
</dbReference>
<organism evidence="10 11">
    <name type="scientific">Alitiscatomonas aceti</name>
    <dbReference type="NCBI Taxonomy" id="2981724"/>
    <lineage>
        <taxon>Bacteria</taxon>
        <taxon>Bacillati</taxon>
        <taxon>Bacillota</taxon>
        <taxon>Clostridia</taxon>
        <taxon>Lachnospirales</taxon>
        <taxon>Lachnospiraceae</taxon>
        <taxon>Alitiscatomonas</taxon>
    </lineage>
</organism>
<keyword evidence="2 8" id="KW-0963">Cytoplasm</keyword>
<dbReference type="Pfam" id="PF01171">
    <property type="entry name" value="ATP_bind_3"/>
    <property type="match status" value="1"/>
</dbReference>
<name>A0ABT2V431_9FIRM</name>
<feature type="binding site" evidence="8">
    <location>
        <begin position="31"/>
        <end position="36"/>
    </location>
    <ligand>
        <name>ATP</name>
        <dbReference type="ChEBI" id="CHEBI:30616"/>
    </ligand>
</feature>
<evidence type="ECO:0000256" key="2">
    <source>
        <dbReference type="ARBA" id="ARBA00022490"/>
    </source>
</evidence>
<keyword evidence="11" id="KW-1185">Reference proteome</keyword>
<dbReference type="EC" id="6.3.4.19" evidence="8"/>
<dbReference type="InterPro" id="IPR012094">
    <property type="entry name" value="tRNA_Ile_lys_synt"/>
</dbReference>
<evidence type="ECO:0000256" key="4">
    <source>
        <dbReference type="ARBA" id="ARBA00022694"/>
    </source>
</evidence>
<comment type="caution">
    <text evidence="10">The sequence shown here is derived from an EMBL/GenBank/DDBJ whole genome shotgun (WGS) entry which is preliminary data.</text>
</comment>
<proteinExistence type="inferred from homology"/>
<dbReference type="InterPro" id="IPR012796">
    <property type="entry name" value="Lysidine-tRNA-synth_C"/>
</dbReference>
<dbReference type="PANTHER" id="PTHR43033">
    <property type="entry name" value="TRNA(ILE)-LYSIDINE SYNTHASE-RELATED"/>
    <property type="match status" value="1"/>
</dbReference>
<evidence type="ECO:0000256" key="6">
    <source>
        <dbReference type="ARBA" id="ARBA00022840"/>
    </source>
</evidence>
<dbReference type="RefSeq" id="WP_262563216.1">
    <property type="nucleotide sequence ID" value="NZ_JAOQJF010000049.1"/>
</dbReference>
<evidence type="ECO:0000256" key="7">
    <source>
        <dbReference type="ARBA" id="ARBA00048539"/>
    </source>
</evidence>
<comment type="similarity">
    <text evidence="8">Belongs to the tRNA(Ile)-lysidine synthase family.</text>
</comment>
<dbReference type="CDD" id="cd01992">
    <property type="entry name" value="TilS_N"/>
    <property type="match status" value="1"/>
</dbReference>
<evidence type="ECO:0000259" key="9">
    <source>
        <dbReference type="SMART" id="SM00977"/>
    </source>
</evidence>
<protein>
    <recommendedName>
        <fullName evidence="8">tRNA(Ile)-lysidine synthase</fullName>
        <ecNumber evidence="8">6.3.4.19</ecNumber>
    </recommendedName>
    <alternativeName>
        <fullName evidence="8">tRNA(Ile)-2-lysyl-cytidine synthase</fullName>
    </alternativeName>
    <alternativeName>
        <fullName evidence="8">tRNA(Ile)-lysidine synthetase</fullName>
    </alternativeName>
</protein>
<evidence type="ECO:0000256" key="1">
    <source>
        <dbReference type="ARBA" id="ARBA00004496"/>
    </source>
</evidence>
<keyword evidence="4 8" id="KW-0819">tRNA processing</keyword>
<comment type="function">
    <text evidence="8">Ligates lysine onto the cytidine present at position 34 of the AUA codon-specific tRNA(Ile) that contains the anticodon CAU, in an ATP-dependent manner. Cytidine is converted to lysidine, thus changing the amino acid specificity of the tRNA from methionine to isoleucine.</text>
</comment>
<dbReference type="NCBIfam" id="TIGR02433">
    <property type="entry name" value="lysidine_TilS_C"/>
    <property type="match status" value="1"/>
</dbReference>
<gene>
    <name evidence="8 10" type="primary">tilS</name>
    <name evidence="10" type="ORF">OCV69_15475</name>
</gene>
<dbReference type="Gene3D" id="3.40.50.620">
    <property type="entry name" value="HUPs"/>
    <property type="match status" value="1"/>
</dbReference>
<sequence length="469" mass="52043">MTGEAVKQRVREYMRSWEMTEPGDGLLAGVSGGADSVCLLFLLDELKEELGIRLAAFHLNHGLRGAEADRDEAYVKEICGRLGIPLAVAHENVAEYAAARGISGEEAGRILRYEYMKETAEQFSCQKTATAHHRDDSAETVLFNMFRGSGLKGLSGIRPVRGEVIRPLLCLSRAEIAGYLEERGIPWCEDSTNGENVYTRNRIRNQLLPWVKENINARAPEHILAAAELAAQADAYFAELAEKLLADAGDLDRLPEDAGDVPEALAVSIPTEIFDRQPPVVQGYLVRAMVSRAAGSPRDISARHVEAVRALTGPGGGTEAVLPYGLRAVRGYDRLEVAPEKRLLSRAAGERALEAFPIKTRLLPYKKGMEIPKNQYTKWFDYDRIKGALSVRTRESGDYLMIAGGKRKLLKRFFIDEKIPEEKRASIPLLAEGSHVLWAMGYRISEFYKITENTRTILEVQVCKGEENG</sequence>
<feature type="domain" description="Lysidine-tRNA(Ile) synthetase C-terminal" evidence="9">
    <location>
        <begin position="389"/>
        <end position="460"/>
    </location>
</feature>
<dbReference type="HAMAP" id="MF_01161">
    <property type="entry name" value="tRNA_Ile_lys_synt"/>
    <property type="match status" value="1"/>
</dbReference>
<dbReference type="EMBL" id="JAOQJF010000049">
    <property type="protein sequence ID" value="MCU6801306.1"/>
    <property type="molecule type" value="Genomic_DNA"/>
</dbReference>
<evidence type="ECO:0000313" key="11">
    <source>
        <dbReference type="Proteomes" id="UP001652395"/>
    </source>
</evidence>
<dbReference type="SMART" id="SM00977">
    <property type="entry name" value="TilS_C"/>
    <property type="match status" value="1"/>
</dbReference>
<dbReference type="NCBIfam" id="TIGR02432">
    <property type="entry name" value="lysidine_TilS_N"/>
    <property type="match status" value="1"/>
</dbReference>
<keyword evidence="3 8" id="KW-0436">Ligase</keyword>
<dbReference type="SUPFAM" id="SSF56037">
    <property type="entry name" value="PheT/TilS domain"/>
    <property type="match status" value="1"/>
</dbReference>
<dbReference type="PANTHER" id="PTHR43033:SF1">
    <property type="entry name" value="TRNA(ILE)-LYSIDINE SYNTHASE-RELATED"/>
    <property type="match status" value="1"/>
</dbReference>
<evidence type="ECO:0000256" key="5">
    <source>
        <dbReference type="ARBA" id="ARBA00022741"/>
    </source>
</evidence>
<keyword evidence="6 8" id="KW-0067">ATP-binding</keyword>
<dbReference type="GO" id="GO:0032267">
    <property type="term" value="F:tRNA(Ile)-lysidine synthase activity"/>
    <property type="evidence" value="ECO:0007669"/>
    <property type="project" value="UniProtKB-EC"/>
</dbReference>
<dbReference type="SUPFAM" id="SSF52402">
    <property type="entry name" value="Adenine nucleotide alpha hydrolases-like"/>
    <property type="match status" value="1"/>
</dbReference>